<evidence type="ECO:0000313" key="1">
    <source>
        <dbReference type="EMBL" id="GBO99073.1"/>
    </source>
</evidence>
<dbReference type="Proteomes" id="UP000299102">
    <property type="component" value="Unassembled WGS sequence"/>
</dbReference>
<gene>
    <name evidence="1" type="ORF">EVAR_418_1</name>
</gene>
<keyword evidence="2" id="KW-1185">Reference proteome</keyword>
<accession>A0A4C1SAE5</accession>
<organism evidence="1 2">
    <name type="scientific">Eumeta variegata</name>
    <name type="common">Bagworm moth</name>
    <name type="synonym">Eumeta japonica</name>
    <dbReference type="NCBI Taxonomy" id="151549"/>
    <lineage>
        <taxon>Eukaryota</taxon>
        <taxon>Metazoa</taxon>
        <taxon>Ecdysozoa</taxon>
        <taxon>Arthropoda</taxon>
        <taxon>Hexapoda</taxon>
        <taxon>Insecta</taxon>
        <taxon>Pterygota</taxon>
        <taxon>Neoptera</taxon>
        <taxon>Endopterygota</taxon>
        <taxon>Lepidoptera</taxon>
        <taxon>Glossata</taxon>
        <taxon>Ditrysia</taxon>
        <taxon>Tineoidea</taxon>
        <taxon>Psychidae</taxon>
        <taxon>Oiketicinae</taxon>
        <taxon>Eumeta</taxon>
    </lineage>
</organism>
<proteinExistence type="predicted"/>
<dbReference type="AlphaFoldDB" id="A0A4C1SAE5"/>
<reference evidence="1 2" key="1">
    <citation type="journal article" date="2019" name="Commun. Biol.">
        <title>The bagworm genome reveals a unique fibroin gene that provides high tensile strength.</title>
        <authorList>
            <person name="Kono N."/>
            <person name="Nakamura H."/>
            <person name="Ohtoshi R."/>
            <person name="Tomita M."/>
            <person name="Numata K."/>
            <person name="Arakawa K."/>
        </authorList>
    </citation>
    <scope>NUCLEOTIDE SEQUENCE [LARGE SCALE GENOMIC DNA]</scope>
</reference>
<comment type="caution">
    <text evidence="1">The sequence shown here is derived from an EMBL/GenBank/DDBJ whole genome shotgun (WGS) entry which is preliminary data.</text>
</comment>
<sequence>MRLLLMCFHVGSELVLVAVLLCFNALTFRLTRNKSIACNTLAVLRSNRVQLENRLTFGTTCESSLLTSVNVVHDLSSPSVVRFQQFPAAIRLRFAQEIGSVEPSVRFIKVGRRVSCRVISDVQFRRHPPPTFHRRVFLQFGQTMSDNGLNDRGSERIQDRTVRESVQNILRVTFNSISVSIDEANRAPNSAACNSSRGIDITFKGATRAFAISETALSCSLNFIRQYTAAAYDFSLASTNTCSSPRCGGDMHRGILIDASFYVVHPF</sequence>
<name>A0A4C1SAE5_EUMVA</name>
<evidence type="ECO:0000313" key="2">
    <source>
        <dbReference type="Proteomes" id="UP000299102"/>
    </source>
</evidence>
<dbReference type="EMBL" id="BGZK01000002">
    <property type="protein sequence ID" value="GBO99073.1"/>
    <property type="molecule type" value="Genomic_DNA"/>
</dbReference>
<protein>
    <submittedName>
        <fullName evidence="1">Uncharacterized protein</fullName>
    </submittedName>
</protein>